<dbReference type="GO" id="GO:0005886">
    <property type="term" value="C:plasma membrane"/>
    <property type="evidence" value="ECO:0007669"/>
    <property type="project" value="UniProtKB-SubCell"/>
</dbReference>
<keyword evidence="3" id="KW-1003">Cell membrane</keyword>
<sequence length="423" mass="46366">MIELAGERSTVVKRPTALEDILDELLELNMTITQPAWIDLFRDKDKPDTPKEFKADNSNKQTDWPARWDTWKKQAAKILKPADLAGLQARHKIQNIKPQKLATLRRRVQNLAAQAEEIRLHAEKEAPAGDFMDDKAVQATINKAVYRQTVEPEIGAEVPKAFNNPSGGRTTNCAGGKDSTKATTALAVLTCIFAKDSGNGANGAKACTGTALNSEWTTNANPAQAVTDELRKLCNKPRASLLTTEKLENRISAFTSLLKRTSGGSFFGAHESDCNGTTTGACVKYTRLTDAAGDPLTDINWVKDLHQLGTKLTKHEEAVAMHKAAAAQIRTLTQLAKRLIYEEDEAEITAAASAPIGARSNDKEIEAKVQDKKKECEAITKGAECTKNGNCKWEGCEAKEGNHCKLNRKAVENTSRNRRNTNW</sequence>
<evidence type="ECO:0000259" key="9">
    <source>
        <dbReference type="Pfam" id="PF13206"/>
    </source>
</evidence>
<dbReference type="EMBL" id="KX700112">
    <property type="protein sequence ID" value="APD74068.1"/>
    <property type="molecule type" value="Genomic_DNA"/>
</dbReference>
<comment type="subcellular location">
    <subcellularLocation>
        <location evidence="2">Cell membrane</location>
        <topology evidence="2">Lipid-anchor</topology>
        <topology evidence="2">GPI-anchor</topology>
    </subcellularLocation>
</comment>
<evidence type="ECO:0000256" key="1">
    <source>
        <dbReference type="ARBA" id="ARBA00002523"/>
    </source>
</evidence>
<evidence type="ECO:0000256" key="6">
    <source>
        <dbReference type="ARBA" id="ARBA00023136"/>
    </source>
</evidence>
<evidence type="ECO:0000313" key="10">
    <source>
        <dbReference type="EMBL" id="APD74068.1"/>
    </source>
</evidence>
<dbReference type="Pfam" id="PF13206">
    <property type="entry name" value="VSG_B"/>
    <property type="match status" value="1"/>
</dbReference>
<evidence type="ECO:0000256" key="8">
    <source>
        <dbReference type="ARBA" id="ARBA00023288"/>
    </source>
</evidence>
<organism evidence="10">
    <name type="scientific">Trypanosoma brucei</name>
    <dbReference type="NCBI Taxonomy" id="5691"/>
    <lineage>
        <taxon>Eukaryota</taxon>
        <taxon>Discoba</taxon>
        <taxon>Euglenozoa</taxon>
        <taxon>Kinetoplastea</taxon>
        <taxon>Metakinetoplastina</taxon>
        <taxon>Trypanosomatida</taxon>
        <taxon>Trypanosomatidae</taxon>
        <taxon>Trypanosoma</taxon>
    </lineage>
</organism>
<protein>
    <submittedName>
        <fullName evidence="10">Variant surface glycoprotein 1125.2589</fullName>
    </submittedName>
</protein>
<dbReference type="GO" id="GO:0098552">
    <property type="term" value="C:side of membrane"/>
    <property type="evidence" value="ECO:0007669"/>
    <property type="project" value="UniProtKB-KW"/>
</dbReference>
<keyword evidence="6" id="KW-0472">Membrane</keyword>
<evidence type="ECO:0000256" key="7">
    <source>
        <dbReference type="ARBA" id="ARBA00023180"/>
    </source>
</evidence>
<keyword evidence="8" id="KW-0449">Lipoprotein</keyword>
<evidence type="ECO:0000256" key="3">
    <source>
        <dbReference type="ARBA" id="ARBA00022475"/>
    </source>
</evidence>
<keyword evidence="4" id="KW-0336">GPI-anchor</keyword>
<dbReference type="VEuPathDB" id="TriTrypDB:Tb1125.Tb10.v4.0145"/>
<feature type="domain" description="Trypanosome variant surface glycoprotein B-type N-terminal" evidence="9">
    <location>
        <begin position="1"/>
        <end position="330"/>
    </location>
</feature>
<comment type="function">
    <text evidence="1">VSG forms a coat on the surface of the parasite. The trypanosome evades the immune response of the host by expressing a series of antigenically distinct VSGs from an estimated 1000 VSG genes.</text>
</comment>
<keyword evidence="5" id="KW-0732">Signal</keyword>
<dbReference type="VEuPathDB" id="TriTrypDB:Tb427_000600500"/>
<evidence type="ECO:0000256" key="4">
    <source>
        <dbReference type="ARBA" id="ARBA00022622"/>
    </source>
</evidence>
<evidence type="ECO:0000256" key="5">
    <source>
        <dbReference type="ARBA" id="ARBA00022729"/>
    </source>
</evidence>
<dbReference type="AlphaFoldDB" id="A0A1J0R8G4"/>
<keyword evidence="7" id="KW-0325">Glycoprotein</keyword>
<evidence type="ECO:0000256" key="2">
    <source>
        <dbReference type="ARBA" id="ARBA00004609"/>
    </source>
</evidence>
<accession>A0A1J0R8G4</accession>
<proteinExistence type="predicted"/>
<name>A0A1J0R8G4_9TRYP</name>
<reference evidence="10" key="1">
    <citation type="submission" date="2016-08" db="EMBL/GenBank/DDBJ databases">
        <title>VSG repertoire of Trypanosoma brucei EATRO 1125.</title>
        <authorList>
            <person name="Cross G.A."/>
        </authorList>
    </citation>
    <scope>NUCLEOTIDE SEQUENCE</scope>
    <source>
        <strain evidence="10">EATRO 1125</strain>
    </source>
</reference>
<dbReference type="VEuPathDB" id="TriTrypDB:Tb10.v4.0145"/>
<dbReference type="InterPro" id="IPR025932">
    <property type="entry name" value="Trypano_VSG_B_N_dom"/>
</dbReference>